<organism evidence="1 2">
    <name type="scientific">Panagrellus redivivus</name>
    <name type="common">Microworm</name>
    <dbReference type="NCBI Taxonomy" id="6233"/>
    <lineage>
        <taxon>Eukaryota</taxon>
        <taxon>Metazoa</taxon>
        <taxon>Ecdysozoa</taxon>
        <taxon>Nematoda</taxon>
        <taxon>Chromadorea</taxon>
        <taxon>Rhabditida</taxon>
        <taxon>Tylenchina</taxon>
        <taxon>Panagrolaimomorpha</taxon>
        <taxon>Panagrolaimoidea</taxon>
        <taxon>Panagrolaimidae</taxon>
        <taxon>Panagrellus</taxon>
    </lineage>
</organism>
<evidence type="ECO:0000313" key="2">
    <source>
        <dbReference type="WBParaSite" id="Pan_g5382.t1"/>
    </source>
</evidence>
<dbReference type="Proteomes" id="UP000492821">
    <property type="component" value="Unassembled WGS sequence"/>
</dbReference>
<keyword evidence="1" id="KW-1185">Reference proteome</keyword>
<dbReference type="AlphaFoldDB" id="A0A7E4VZS4"/>
<dbReference type="WBParaSite" id="Pan_g5382.t1">
    <property type="protein sequence ID" value="Pan_g5382.t1"/>
    <property type="gene ID" value="Pan_g5382"/>
</dbReference>
<reference evidence="2" key="2">
    <citation type="submission" date="2020-10" db="UniProtKB">
        <authorList>
            <consortium name="WormBaseParasite"/>
        </authorList>
    </citation>
    <scope>IDENTIFICATION</scope>
</reference>
<protein>
    <submittedName>
        <fullName evidence="2">DUF1015 family protein</fullName>
    </submittedName>
</protein>
<evidence type="ECO:0000313" key="1">
    <source>
        <dbReference type="Proteomes" id="UP000492821"/>
    </source>
</evidence>
<proteinExistence type="predicted"/>
<sequence length="319" mass="34779">MFVLSVEPFWGRAILKDTSNGAETVFDTATVYSNDLPDAFNESMDLFKDLKSALPVPADELVATVIEVSASQSEAVRDSLVEAAADNSFGAISLVEFETTSRFLYALDQLPLTKKTPTGASVAVIDAWSTEAFGFILQAVSENVFKPIAYAAIIADDDVPLDPLMLSKLRARLYSQIGTFPSEVIISTEDHANLCRDVFASESIHFYDADERRGSLLKAMSLVNQNRFVVVPTFEAQLKAVIGDLEFAILDNAFSELPLKVTQNICLPANANQVEIHACTSDWALFDVLEVQSSPVPTQVTLCCAIDVDGKCDVYLESL</sequence>
<accession>A0A7E4VZS4</accession>
<reference evidence="1" key="1">
    <citation type="journal article" date="2013" name="Genetics">
        <title>The draft genome and transcriptome of Panagrellus redivivus are shaped by the harsh demands of a free-living lifestyle.</title>
        <authorList>
            <person name="Srinivasan J."/>
            <person name="Dillman A.R."/>
            <person name="Macchietto M.G."/>
            <person name="Heikkinen L."/>
            <person name="Lakso M."/>
            <person name="Fracchia K.M."/>
            <person name="Antoshechkin I."/>
            <person name="Mortazavi A."/>
            <person name="Wong G."/>
            <person name="Sternberg P.W."/>
        </authorList>
    </citation>
    <scope>NUCLEOTIDE SEQUENCE [LARGE SCALE GENOMIC DNA]</scope>
    <source>
        <strain evidence="1">MT8872</strain>
    </source>
</reference>
<name>A0A7E4VZS4_PANRE</name>